<organism evidence="1 2">
    <name type="scientific">Nemania bipapillata</name>
    <dbReference type="NCBI Taxonomy" id="110536"/>
    <lineage>
        <taxon>Eukaryota</taxon>
        <taxon>Fungi</taxon>
        <taxon>Dikarya</taxon>
        <taxon>Ascomycota</taxon>
        <taxon>Pezizomycotina</taxon>
        <taxon>Sordariomycetes</taxon>
        <taxon>Xylariomycetidae</taxon>
        <taxon>Xylariales</taxon>
        <taxon>Xylariaceae</taxon>
        <taxon>Nemania</taxon>
    </lineage>
</organism>
<protein>
    <submittedName>
        <fullName evidence="1">Uncharacterized protein</fullName>
    </submittedName>
</protein>
<dbReference type="EMBL" id="JAPESX010000625">
    <property type="protein sequence ID" value="KAJ8120419.1"/>
    <property type="molecule type" value="Genomic_DNA"/>
</dbReference>
<reference evidence="1" key="1">
    <citation type="submission" date="2022-11" db="EMBL/GenBank/DDBJ databases">
        <title>Genome Sequence of Nemania bipapillata.</title>
        <authorList>
            <person name="Buettner E."/>
        </authorList>
    </citation>
    <scope>NUCLEOTIDE SEQUENCE</scope>
    <source>
        <strain evidence="1">CP14</strain>
    </source>
</reference>
<comment type="caution">
    <text evidence="1">The sequence shown here is derived from an EMBL/GenBank/DDBJ whole genome shotgun (WGS) entry which is preliminary data.</text>
</comment>
<dbReference type="Proteomes" id="UP001153334">
    <property type="component" value="Unassembled WGS sequence"/>
</dbReference>
<accession>A0ACC2IZ17</accession>
<evidence type="ECO:0000313" key="1">
    <source>
        <dbReference type="EMBL" id="KAJ8120419.1"/>
    </source>
</evidence>
<keyword evidence="2" id="KW-1185">Reference proteome</keyword>
<proteinExistence type="predicted"/>
<evidence type="ECO:0000313" key="2">
    <source>
        <dbReference type="Proteomes" id="UP001153334"/>
    </source>
</evidence>
<name>A0ACC2IZ17_9PEZI</name>
<gene>
    <name evidence="1" type="ORF">ONZ43_g2868</name>
</gene>
<sequence length="144" mass="16428">MSDEKGVDIAEKPINQTMGAETLIKELEAARTTAEKIAREWEDKYNEREKALSGIILEKWALEYEKMDKLRDIRMLEAQLANSIPLGDWKDPPPKLRTALEIGQQERIKALQDENTRLWKKIKSLEGDEGEQQPGSEPGPSRLA</sequence>